<evidence type="ECO:0000256" key="4">
    <source>
        <dbReference type="ARBA" id="ARBA00022989"/>
    </source>
</evidence>
<keyword evidence="2" id="KW-0813">Transport</keyword>
<comment type="subcellular location">
    <subcellularLocation>
        <location evidence="1">Cell membrane</location>
        <topology evidence="1">Multi-pass membrane protein</topology>
    </subcellularLocation>
</comment>
<dbReference type="GO" id="GO:0005886">
    <property type="term" value="C:plasma membrane"/>
    <property type="evidence" value="ECO:0007669"/>
    <property type="project" value="UniProtKB-SubCell"/>
</dbReference>
<dbReference type="Pfam" id="PF07690">
    <property type="entry name" value="MFS_1"/>
    <property type="match status" value="1"/>
</dbReference>
<evidence type="ECO:0000313" key="8">
    <source>
        <dbReference type="EMBL" id="AIS52599.1"/>
    </source>
</evidence>
<feature type="domain" description="Major facilitator superfamily (MFS) profile" evidence="7">
    <location>
        <begin position="3"/>
        <end position="376"/>
    </location>
</feature>
<feature type="transmembrane region" description="Helical" evidence="6">
    <location>
        <begin position="268"/>
        <end position="288"/>
    </location>
</feature>
<dbReference type="AlphaFoldDB" id="A0A097AS16"/>
<gene>
    <name evidence="8" type="ORF">TKV_c14280</name>
</gene>
<dbReference type="InterPro" id="IPR036259">
    <property type="entry name" value="MFS_trans_sf"/>
</dbReference>
<dbReference type="eggNOG" id="COG2270">
    <property type="taxonomic scope" value="Bacteria"/>
</dbReference>
<feature type="transmembrane region" description="Helical" evidence="6">
    <location>
        <begin position="162"/>
        <end position="180"/>
    </location>
</feature>
<evidence type="ECO:0000256" key="1">
    <source>
        <dbReference type="ARBA" id="ARBA00004651"/>
    </source>
</evidence>
<feature type="transmembrane region" description="Helical" evidence="6">
    <location>
        <begin position="73"/>
        <end position="97"/>
    </location>
</feature>
<dbReference type="PANTHER" id="PTHR23518:SF2">
    <property type="entry name" value="MAJOR FACILITATOR SUPERFAMILY TRANSPORTER"/>
    <property type="match status" value="1"/>
</dbReference>
<reference evidence="9" key="1">
    <citation type="journal article" date="2015" name="Genome Announc.">
        <title>Whole-Genome Sequences of 80 Environmental and Clinical Isolates of Burkholderia pseudomallei.</title>
        <authorList>
            <person name="Johnson S.L."/>
            <person name="Baker A.L."/>
            <person name="Chain P.S."/>
            <person name="Currie B.J."/>
            <person name="Daligault H.E."/>
            <person name="Davenport K.W."/>
            <person name="Davis C.B."/>
            <person name="Inglis T.J."/>
            <person name="Kaestli M."/>
            <person name="Koren S."/>
            <person name="Mayo M."/>
            <person name="Merritt A.J."/>
            <person name="Price E.P."/>
            <person name="Sarovich D.S."/>
            <person name="Warner J."/>
            <person name="Rosovitz M.J."/>
        </authorList>
    </citation>
    <scope>NUCLEOTIDE SEQUENCE [LARGE SCALE GENOMIC DNA]</scope>
    <source>
        <strain evidence="9">DSM 2030</strain>
    </source>
</reference>
<dbReference type="InterPro" id="IPR011701">
    <property type="entry name" value="MFS"/>
</dbReference>
<dbReference type="GO" id="GO:0022857">
    <property type="term" value="F:transmembrane transporter activity"/>
    <property type="evidence" value="ECO:0007669"/>
    <property type="project" value="InterPro"/>
</dbReference>
<evidence type="ECO:0000256" key="2">
    <source>
        <dbReference type="ARBA" id="ARBA00022448"/>
    </source>
</evidence>
<dbReference type="PANTHER" id="PTHR23518">
    <property type="entry name" value="C-METHYLTRANSFERASE"/>
    <property type="match status" value="1"/>
</dbReference>
<evidence type="ECO:0000256" key="6">
    <source>
        <dbReference type="SAM" id="Phobius"/>
    </source>
</evidence>
<dbReference type="CDD" id="cd17370">
    <property type="entry name" value="MFS_MJ1317_like"/>
    <property type="match status" value="1"/>
</dbReference>
<dbReference type="Proteomes" id="UP000029669">
    <property type="component" value="Chromosome"/>
</dbReference>
<dbReference type="STRING" id="2325.TKV_c14280"/>
<proteinExistence type="predicted"/>
<sequence length="376" mass="41328">MLNVIILGLTSLLTDISTEMVYPLIPLFLTSRLGASPAIVGIIEGFAESLASILKVFSGYISDKVGKRKPLAIAGYSFSTIGKMFLYFATSWGWVFWGRTADRFGKGIRTAPRDALIAEAVDKENIGRAYGLHRALDTLGATIGIALAYYFLTSYKGDYKAVFMYSLIPAFLGVIVLFFAKESTVKHELSKKLSFSWKSLDRRLQMFLIVILIFALGNSSNQFLLLRAKSVGFSDSDVILLYLVYNIVYMIFSYPMGRLSDKIGRKKLLIMGYFFYGIVYLGFAVFGFKSAMWILFSVYGLYIALTEGVEKALVAEISPPHLKGTVIGLHATFTGIGLLPASFIAGILWDTLGATAPFYFGGIMGVLAAIGLMIVL</sequence>
<organism evidence="8 9">
    <name type="scientific">Thermoanaerobacter kivui</name>
    <name type="common">Acetogenium kivui</name>
    <dbReference type="NCBI Taxonomy" id="2325"/>
    <lineage>
        <taxon>Bacteria</taxon>
        <taxon>Bacillati</taxon>
        <taxon>Bacillota</taxon>
        <taxon>Clostridia</taxon>
        <taxon>Thermoanaerobacterales</taxon>
        <taxon>Thermoanaerobacteraceae</taxon>
        <taxon>Thermoanaerobacter</taxon>
    </lineage>
</organism>
<evidence type="ECO:0000256" key="3">
    <source>
        <dbReference type="ARBA" id="ARBA00022692"/>
    </source>
</evidence>
<dbReference type="Gene3D" id="1.20.1250.20">
    <property type="entry name" value="MFS general substrate transporter like domains"/>
    <property type="match status" value="2"/>
</dbReference>
<feature type="transmembrane region" description="Helical" evidence="6">
    <location>
        <begin position="239"/>
        <end position="256"/>
    </location>
</feature>
<keyword evidence="4 6" id="KW-1133">Transmembrane helix</keyword>
<feature type="transmembrane region" description="Helical" evidence="6">
    <location>
        <begin position="355"/>
        <end position="375"/>
    </location>
</feature>
<dbReference type="InterPro" id="IPR005828">
    <property type="entry name" value="MFS_sugar_transport-like"/>
</dbReference>
<accession>A0A097AS16</accession>
<dbReference type="PROSITE" id="PS00216">
    <property type="entry name" value="SUGAR_TRANSPORT_1"/>
    <property type="match status" value="1"/>
</dbReference>
<dbReference type="HOGENOM" id="CLU_040020_1_0_9"/>
<keyword evidence="5 6" id="KW-0472">Membrane</keyword>
<feature type="transmembrane region" description="Helical" evidence="6">
    <location>
        <begin position="200"/>
        <end position="219"/>
    </location>
</feature>
<dbReference type="RefSeq" id="WP_049685331.1">
    <property type="nucleotide sequence ID" value="NZ_CP009170.1"/>
</dbReference>
<dbReference type="InterPro" id="IPR005829">
    <property type="entry name" value="Sugar_transporter_CS"/>
</dbReference>
<dbReference type="Pfam" id="PF00083">
    <property type="entry name" value="Sugar_tr"/>
    <property type="match status" value="1"/>
</dbReference>
<name>A0A097AS16_THEKI</name>
<feature type="transmembrane region" description="Helical" evidence="6">
    <location>
        <begin position="326"/>
        <end position="349"/>
    </location>
</feature>
<dbReference type="OrthoDB" id="9803985at2"/>
<dbReference type="EMBL" id="CP009170">
    <property type="protein sequence ID" value="AIS52599.1"/>
    <property type="molecule type" value="Genomic_DNA"/>
</dbReference>
<keyword evidence="9" id="KW-1185">Reference proteome</keyword>
<protein>
    <submittedName>
        <fullName evidence="8">MFS-type transporter</fullName>
    </submittedName>
</protein>
<dbReference type="SUPFAM" id="SSF103473">
    <property type="entry name" value="MFS general substrate transporter"/>
    <property type="match status" value="1"/>
</dbReference>
<dbReference type="PROSITE" id="PS50850">
    <property type="entry name" value="MFS"/>
    <property type="match status" value="1"/>
</dbReference>
<evidence type="ECO:0000313" key="9">
    <source>
        <dbReference type="Proteomes" id="UP000029669"/>
    </source>
</evidence>
<evidence type="ECO:0000259" key="7">
    <source>
        <dbReference type="PROSITE" id="PS50850"/>
    </source>
</evidence>
<keyword evidence="3 6" id="KW-0812">Transmembrane</keyword>
<dbReference type="KEGG" id="tki:TKV_c14280"/>
<evidence type="ECO:0000256" key="5">
    <source>
        <dbReference type="ARBA" id="ARBA00023136"/>
    </source>
</evidence>
<dbReference type="InterPro" id="IPR020846">
    <property type="entry name" value="MFS_dom"/>
</dbReference>